<keyword evidence="5" id="KW-0418">Kinase</keyword>
<dbReference type="PANTHER" id="PTHR43047">
    <property type="entry name" value="TWO-COMPONENT HISTIDINE PROTEIN KINASE"/>
    <property type="match status" value="1"/>
</dbReference>
<comment type="catalytic activity">
    <reaction evidence="1">
        <text>ATP + protein L-histidine = ADP + protein N-phospho-L-histidine.</text>
        <dbReference type="EC" id="2.7.13.3"/>
    </reaction>
</comment>
<dbReference type="PROSITE" id="PS50112">
    <property type="entry name" value="PAS"/>
    <property type="match status" value="1"/>
</dbReference>
<dbReference type="InterPro" id="IPR036097">
    <property type="entry name" value="HisK_dim/P_sf"/>
</dbReference>
<proteinExistence type="predicted"/>
<dbReference type="InterPro" id="IPR036890">
    <property type="entry name" value="HATPase_C_sf"/>
</dbReference>
<organism evidence="8 9">
    <name type="scientific">Ramlibacter aquaticus</name>
    <dbReference type="NCBI Taxonomy" id="2780094"/>
    <lineage>
        <taxon>Bacteria</taxon>
        <taxon>Pseudomonadati</taxon>
        <taxon>Pseudomonadota</taxon>
        <taxon>Betaproteobacteria</taxon>
        <taxon>Burkholderiales</taxon>
        <taxon>Comamonadaceae</taxon>
        <taxon>Ramlibacter</taxon>
    </lineage>
</organism>
<dbReference type="SUPFAM" id="SSF55785">
    <property type="entry name" value="PYP-like sensor domain (PAS domain)"/>
    <property type="match status" value="1"/>
</dbReference>
<dbReference type="Gene3D" id="3.30.450.20">
    <property type="entry name" value="PAS domain"/>
    <property type="match status" value="2"/>
</dbReference>
<sequence length="492" mass="53351">PDLQAVFAALPGPATVLLAPDAPDFTIVATSRVFQDLTHTDASLLGQPLFQAFSDANPANPQATGVANLRASLETVLATGQPHRMETQRYDLCLPDGRWEARHWAPRNTPVFAPDGSLQYILHTADDVTGDVHAREALHRAQERTARMLTRMSDGYLLLDDALRVIDMNPAAERLVGRTREALLGLAPWEAFPALQDTELVQALRDVVQARRAKHVQHLCSSLPGERHLEVDAHPTAAGGAAVFWRDVTERVRSEEALRLADRRKDEFLATLAHELRNPLAPVRTGIHILRRAGNPEMAQRTLASMERQMTHLVRLIDDLMDVSRISRGKVELQRAPVALNAIVEAALEHARPAIEAAGQALDVSLLPGTLTLHADATRLVQVLGNLLNNASKYTPDGGRIGLAVTREDSEAVVRVSDSGMGIAPGQLAQVFEPFTQLERPGHARGQGGLGIGLSISQRLVRLHGGALRVHSEGRGRGATFSVHLPLVPPAG</sequence>
<dbReference type="InterPro" id="IPR005467">
    <property type="entry name" value="His_kinase_dom"/>
</dbReference>
<evidence type="ECO:0000313" key="9">
    <source>
        <dbReference type="Proteomes" id="UP000715965"/>
    </source>
</evidence>
<dbReference type="SMART" id="SM00388">
    <property type="entry name" value="HisKA"/>
    <property type="match status" value="1"/>
</dbReference>
<feature type="domain" description="PAS" evidence="7">
    <location>
        <begin position="141"/>
        <end position="185"/>
    </location>
</feature>
<dbReference type="Pfam" id="PF00512">
    <property type="entry name" value="HisKA"/>
    <property type="match status" value="1"/>
</dbReference>
<evidence type="ECO:0000256" key="1">
    <source>
        <dbReference type="ARBA" id="ARBA00000085"/>
    </source>
</evidence>
<keyword evidence="9" id="KW-1185">Reference proteome</keyword>
<dbReference type="InterPro" id="IPR000014">
    <property type="entry name" value="PAS"/>
</dbReference>
<dbReference type="NCBIfam" id="TIGR00229">
    <property type="entry name" value="sensory_box"/>
    <property type="match status" value="1"/>
</dbReference>
<dbReference type="InterPro" id="IPR003594">
    <property type="entry name" value="HATPase_dom"/>
</dbReference>
<dbReference type="Pfam" id="PF08448">
    <property type="entry name" value="PAS_4"/>
    <property type="match status" value="2"/>
</dbReference>
<keyword evidence="3" id="KW-0597">Phosphoprotein</keyword>
<dbReference type="PANTHER" id="PTHR43047:SF72">
    <property type="entry name" value="OSMOSENSING HISTIDINE PROTEIN KINASE SLN1"/>
    <property type="match status" value="1"/>
</dbReference>
<evidence type="ECO:0000256" key="5">
    <source>
        <dbReference type="ARBA" id="ARBA00022777"/>
    </source>
</evidence>
<dbReference type="EC" id="2.7.13.3" evidence="2"/>
<dbReference type="SUPFAM" id="SSF55874">
    <property type="entry name" value="ATPase domain of HSP90 chaperone/DNA topoisomerase II/histidine kinase"/>
    <property type="match status" value="1"/>
</dbReference>
<evidence type="ECO:0000256" key="2">
    <source>
        <dbReference type="ARBA" id="ARBA00012438"/>
    </source>
</evidence>
<evidence type="ECO:0000256" key="3">
    <source>
        <dbReference type="ARBA" id="ARBA00022553"/>
    </source>
</evidence>
<dbReference type="EMBL" id="JADDOJ010000057">
    <property type="protein sequence ID" value="MBE7941606.1"/>
    <property type="molecule type" value="Genomic_DNA"/>
</dbReference>
<feature type="domain" description="Histidine kinase" evidence="6">
    <location>
        <begin position="271"/>
        <end position="489"/>
    </location>
</feature>
<feature type="non-terminal residue" evidence="8">
    <location>
        <position position="1"/>
    </location>
</feature>
<dbReference type="Gene3D" id="3.30.565.10">
    <property type="entry name" value="Histidine kinase-like ATPase, C-terminal domain"/>
    <property type="match status" value="1"/>
</dbReference>
<dbReference type="SMART" id="SM00387">
    <property type="entry name" value="HATPase_c"/>
    <property type="match status" value="1"/>
</dbReference>
<keyword evidence="4" id="KW-0808">Transferase</keyword>
<dbReference type="CDD" id="cd00082">
    <property type="entry name" value="HisKA"/>
    <property type="match status" value="1"/>
</dbReference>
<dbReference type="CDD" id="cd00130">
    <property type="entry name" value="PAS"/>
    <property type="match status" value="1"/>
</dbReference>
<dbReference type="Gene3D" id="1.10.287.130">
    <property type="match status" value="1"/>
</dbReference>
<dbReference type="PROSITE" id="PS50109">
    <property type="entry name" value="HIS_KIN"/>
    <property type="match status" value="1"/>
</dbReference>
<dbReference type="InterPro" id="IPR003661">
    <property type="entry name" value="HisK_dim/P_dom"/>
</dbReference>
<evidence type="ECO:0000259" key="7">
    <source>
        <dbReference type="PROSITE" id="PS50112"/>
    </source>
</evidence>
<evidence type="ECO:0000313" key="8">
    <source>
        <dbReference type="EMBL" id="MBE7941606.1"/>
    </source>
</evidence>
<dbReference type="RefSeq" id="WP_193781143.1">
    <property type="nucleotide sequence ID" value="NZ_JADDOJ010000057.1"/>
</dbReference>
<dbReference type="SUPFAM" id="SSF47384">
    <property type="entry name" value="Homodimeric domain of signal transducing histidine kinase"/>
    <property type="match status" value="1"/>
</dbReference>
<evidence type="ECO:0000256" key="4">
    <source>
        <dbReference type="ARBA" id="ARBA00022679"/>
    </source>
</evidence>
<reference evidence="8 9" key="1">
    <citation type="submission" date="2020-10" db="EMBL/GenBank/DDBJ databases">
        <title>Draft genome of Ramlibacter aquaticus LMG 30558.</title>
        <authorList>
            <person name="Props R."/>
        </authorList>
    </citation>
    <scope>NUCLEOTIDE SEQUENCE [LARGE SCALE GENOMIC DNA]</scope>
    <source>
        <strain evidence="8 9">LMG 30558</strain>
    </source>
</reference>
<accession>A0ABR9SGX9</accession>
<dbReference type="Pfam" id="PF02518">
    <property type="entry name" value="HATPase_c"/>
    <property type="match status" value="1"/>
</dbReference>
<dbReference type="SMART" id="SM00091">
    <property type="entry name" value="PAS"/>
    <property type="match status" value="2"/>
</dbReference>
<dbReference type="InterPro" id="IPR004358">
    <property type="entry name" value="Sig_transdc_His_kin-like_C"/>
</dbReference>
<comment type="caution">
    <text evidence="8">The sequence shown here is derived from an EMBL/GenBank/DDBJ whole genome shotgun (WGS) entry which is preliminary data.</text>
</comment>
<protein>
    <recommendedName>
        <fullName evidence="2">histidine kinase</fullName>
        <ecNumber evidence="2">2.7.13.3</ecNumber>
    </recommendedName>
</protein>
<dbReference type="Proteomes" id="UP000715965">
    <property type="component" value="Unassembled WGS sequence"/>
</dbReference>
<name>A0ABR9SGX9_9BURK</name>
<evidence type="ECO:0000259" key="6">
    <source>
        <dbReference type="PROSITE" id="PS50109"/>
    </source>
</evidence>
<dbReference type="PRINTS" id="PR00344">
    <property type="entry name" value="BCTRLSENSOR"/>
</dbReference>
<gene>
    <name evidence="8" type="ORF">IM725_13585</name>
</gene>
<dbReference type="InterPro" id="IPR013656">
    <property type="entry name" value="PAS_4"/>
</dbReference>
<dbReference type="InterPro" id="IPR035965">
    <property type="entry name" value="PAS-like_dom_sf"/>
</dbReference>